<dbReference type="RefSeq" id="WP_059031522.1">
    <property type="nucleotide sequence ID" value="NZ_BSDW01000001.1"/>
</dbReference>
<gene>
    <name evidence="3" type="ORF">TSYNT_5282</name>
</gene>
<evidence type="ECO:0000256" key="2">
    <source>
        <dbReference type="HAMAP-Rule" id="MF_00973"/>
    </source>
</evidence>
<evidence type="ECO:0000256" key="1">
    <source>
        <dbReference type="ARBA" id="ARBA00022490"/>
    </source>
</evidence>
<dbReference type="NCBIfam" id="TIGR01826">
    <property type="entry name" value="CofD_related"/>
    <property type="match status" value="1"/>
</dbReference>
<evidence type="ECO:0000313" key="3">
    <source>
        <dbReference type="EMBL" id="GAQ24454.1"/>
    </source>
</evidence>
<dbReference type="OrthoDB" id="9783842at2"/>
<dbReference type="EMBL" id="DF976999">
    <property type="protein sequence ID" value="GAQ24454.1"/>
    <property type="molecule type" value="Genomic_DNA"/>
</dbReference>
<dbReference type="Proteomes" id="UP000062160">
    <property type="component" value="Unassembled WGS sequence"/>
</dbReference>
<comment type="function">
    <text evidence="2">Required for morphogenesis under gluconeogenic growth conditions.</text>
</comment>
<dbReference type="PANTHER" id="PTHR30135:SF3">
    <property type="entry name" value="GLUCONEOGENESIS FACTOR-RELATED"/>
    <property type="match status" value="1"/>
</dbReference>
<dbReference type="Pfam" id="PF01933">
    <property type="entry name" value="CofD"/>
    <property type="match status" value="1"/>
</dbReference>
<dbReference type="HAMAP" id="MF_00973">
    <property type="entry name" value="Gluconeogen_factor"/>
    <property type="match status" value="1"/>
</dbReference>
<sequence>MGSDLNIVCLGGGTGLPNLLRGLKPYSNYITAIVTMADDGGSSGVIRSELKMPPPGDIRNCLLALAYTEPLMERLFQYRFSSGTLKGHSFGNLFIAAMTEMLGNFELAIKESSKILAVKGTVLPSTLEDVVLEAVYEDGDVVRGQSFITHSQKRISQVMLRPADAKPLDEALEAIEKADLIVLGPGSLYTSLIPNLLVKDITEAIVRSKAKKVYVVNVMTQPGETPDYKASDHVKAVIKHSHPNVMEYVIINTGEIPEEVLARYKAEGSTYVECDKEVIEAMGYKVVTESVVNTANVAHHHPEKLSQAIMKLVYENSN</sequence>
<dbReference type="InterPro" id="IPR002882">
    <property type="entry name" value="CofD"/>
</dbReference>
<dbReference type="InterPro" id="IPR038136">
    <property type="entry name" value="CofD-like_dom_sf"/>
</dbReference>
<comment type="similarity">
    <text evidence="2">Belongs to the gluconeogenesis factor family.</text>
</comment>
<proteinExistence type="inferred from homology"/>
<accession>A0A0U9HD83</accession>
<dbReference type="GO" id="GO:0005737">
    <property type="term" value="C:cytoplasm"/>
    <property type="evidence" value="ECO:0007669"/>
    <property type="project" value="UniProtKB-SubCell"/>
</dbReference>
<keyword evidence="4" id="KW-1185">Reference proteome</keyword>
<dbReference type="PANTHER" id="PTHR30135">
    <property type="entry name" value="UNCHARACTERIZED PROTEIN YVCK-RELATED"/>
    <property type="match status" value="1"/>
</dbReference>
<dbReference type="SUPFAM" id="SSF142338">
    <property type="entry name" value="CofD-like"/>
    <property type="match status" value="1"/>
</dbReference>
<dbReference type="GO" id="GO:0043743">
    <property type="term" value="F:LPPG:FO 2-phospho-L-lactate transferase activity"/>
    <property type="evidence" value="ECO:0007669"/>
    <property type="project" value="InterPro"/>
</dbReference>
<protein>
    <recommendedName>
        <fullName evidence="2">Putative gluconeogenesis factor</fullName>
    </recommendedName>
</protein>
<dbReference type="Gene3D" id="3.40.50.10680">
    <property type="entry name" value="CofD-like domains"/>
    <property type="match status" value="1"/>
</dbReference>
<organism evidence="3">
    <name type="scientific">Tepidanaerobacter syntrophicus</name>
    <dbReference type="NCBI Taxonomy" id="224999"/>
    <lineage>
        <taxon>Bacteria</taxon>
        <taxon>Bacillati</taxon>
        <taxon>Bacillota</taxon>
        <taxon>Clostridia</taxon>
        <taxon>Thermosediminibacterales</taxon>
        <taxon>Tepidanaerobacteraceae</taxon>
        <taxon>Tepidanaerobacter</taxon>
    </lineage>
</organism>
<keyword evidence="1 2" id="KW-0963">Cytoplasm</keyword>
<dbReference type="InterPro" id="IPR010119">
    <property type="entry name" value="Gluconeogen_factor"/>
</dbReference>
<comment type="subcellular location">
    <subcellularLocation>
        <location evidence="2">Cytoplasm</location>
    </subcellularLocation>
</comment>
<reference evidence="3" key="1">
    <citation type="journal article" date="2016" name="Genome Announc.">
        <title>Draft Genome Sequence of the Syntrophic Lactate-Degrading Bacterium Tepidanaerobacter syntrophicus JLT.</title>
        <authorList>
            <person name="Matsuura N."/>
            <person name="Ohashi A."/>
            <person name="Tourlousse D.M."/>
            <person name="Sekiguchi Y."/>
        </authorList>
    </citation>
    <scope>NUCLEOTIDE SEQUENCE [LARGE SCALE GENOMIC DNA]</scope>
    <source>
        <strain evidence="3">JL</strain>
    </source>
</reference>
<dbReference type="AlphaFoldDB" id="A0A0U9HD83"/>
<evidence type="ECO:0000313" key="4">
    <source>
        <dbReference type="Proteomes" id="UP000062160"/>
    </source>
</evidence>
<name>A0A0U9HD83_9FIRM</name>
<dbReference type="CDD" id="cd07187">
    <property type="entry name" value="YvcK_like"/>
    <property type="match status" value="1"/>
</dbReference>
<dbReference type="GO" id="GO:0008360">
    <property type="term" value="P:regulation of cell shape"/>
    <property type="evidence" value="ECO:0007669"/>
    <property type="project" value="UniProtKB-UniRule"/>
</dbReference>
<dbReference type="STRING" id="224999.GCA_001485475_00436"/>